<reference evidence="1 2" key="1">
    <citation type="submission" date="2022-03" db="EMBL/GenBank/DDBJ databases">
        <title>Complete genome of Streptomyces rimosus ssp. rimosus R7 (=ATCC 10970).</title>
        <authorList>
            <person name="Beganovic S."/>
            <person name="Ruckert C."/>
            <person name="Busche T."/>
            <person name="Kalinowski J."/>
            <person name="Wittmann C."/>
        </authorList>
    </citation>
    <scope>NUCLEOTIDE SEQUENCE [LARGE SCALE GENOMIC DNA]</scope>
    <source>
        <strain evidence="1 2">R7</strain>
    </source>
</reference>
<accession>A0ABY3ZD62</accession>
<protein>
    <submittedName>
        <fullName evidence="1">Uncharacterized protein</fullName>
    </submittedName>
</protein>
<name>A0ABY3ZD62_STRRM</name>
<organism evidence="1 2">
    <name type="scientific">Streptomyces rimosus subsp. rimosus</name>
    <dbReference type="NCBI Taxonomy" id="132474"/>
    <lineage>
        <taxon>Bacteria</taxon>
        <taxon>Bacillati</taxon>
        <taxon>Actinomycetota</taxon>
        <taxon>Actinomycetes</taxon>
        <taxon>Kitasatosporales</taxon>
        <taxon>Streptomycetaceae</taxon>
        <taxon>Streptomyces</taxon>
    </lineage>
</organism>
<evidence type="ECO:0000313" key="1">
    <source>
        <dbReference type="EMBL" id="UNZ08132.1"/>
    </source>
</evidence>
<evidence type="ECO:0000313" key="2">
    <source>
        <dbReference type="Proteomes" id="UP000829494"/>
    </source>
</evidence>
<dbReference type="EMBL" id="CP094298">
    <property type="protein sequence ID" value="UNZ08132.1"/>
    <property type="molecule type" value="Genomic_DNA"/>
</dbReference>
<sequence length="76" mass="8046">MPTGVAPESQEEHFHEAPDRYGCGRGGFRTALIVGGSGQAFAATKTVQWKNKAAGYCLSSIADTLSTAKCNLRITN</sequence>
<proteinExistence type="predicted"/>
<keyword evidence="2" id="KW-1185">Reference proteome</keyword>
<gene>
    <name evidence="1" type="ORF">SRIMR7_38840</name>
</gene>
<dbReference type="Proteomes" id="UP000829494">
    <property type="component" value="Chromosome"/>
</dbReference>